<keyword evidence="1" id="KW-0732">Signal</keyword>
<feature type="chain" id="PRO_5043348770" evidence="1">
    <location>
        <begin position="43"/>
        <end position="157"/>
    </location>
</feature>
<feature type="signal peptide" evidence="1">
    <location>
        <begin position="1"/>
        <end position="42"/>
    </location>
</feature>
<protein>
    <submittedName>
        <fullName evidence="2">Uncharacterized protein</fullName>
    </submittedName>
</protein>
<evidence type="ECO:0000313" key="2">
    <source>
        <dbReference type="EMBL" id="CAL4080684.1"/>
    </source>
</evidence>
<dbReference type="EMBL" id="CAXKWB010005944">
    <property type="protein sequence ID" value="CAL4080684.1"/>
    <property type="molecule type" value="Genomic_DNA"/>
</dbReference>
<dbReference type="Proteomes" id="UP001497623">
    <property type="component" value="Unassembled WGS sequence"/>
</dbReference>
<keyword evidence="3" id="KW-1185">Reference proteome</keyword>
<sequence length="157" mass="16919">VHNPSEPSQHWSRNNLRMKNLLLVSLASAICLLILAPEVAQAEAAPAPCCGRGGAFVAGAVIGGAISRRRHRGCGCSSCCGRKKRGITDDISNQIVEDLHEKIAMEDSDQCGLRLICELSQKEDHKLTGQEKLIMLPYSGAEVSDGSKFGLYDEAAW</sequence>
<reference evidence="2 3" key="1">
    <citation type="submission" date="2024-05" db="EMBL/GenBank/DDBJ databases">
        <authorList>
            <person name="Wallberg A."/>
        </authorList>
    </citation>
    <scope>NUCLEOTIDE SEQUENCE [LARGE SCALE GENOMIC DNA]</scope>
</reference>
<gene>
    <name evidence="2" type="ORF">MNOR_LOCUS11358</name>
</gene>
<dbReference type="AlphaFoldDB" id="A0AAV2QFZ6"/>
<accession>A0AAV2QFZ6</accession>
<evidence type="ECO:0000256" key="1">
    <source>
        <dbReference type="SAM" id="SignalP"/>
    </source>
</evidence>
<feature type="non-terminal residue" evidence="2">
    <location>
        <position position="157"/>
    </location>
</feature>
<comment type="caution">
    <text evidence="2">The sequence shown here is derived from an EMBL/GenBank/DDBJ whole genome shotgun (WGS) entry which is preliminary data.</text>
</comment>
<proteinExistence type="predicted"/>
<organism evidence="2 3">
    <name type="scientific">Meganyctiphanes norvegica</name>
    <name type="common">Northern krill</name>
    <name type="synonym">Thysanopoda norvegica</name>
    <dbReference type="NCBI Taxonomy" id="48144"/>
    <lineage>
        <taxon>Eukaryota</taxon>
        <taxon>Metazoa</taxon>
        <taxon>Ecdysozoa</taxon>
        <taxon>Arthropoda</taxon>
        <taxon>Crustacea</taxon>
        <taxon>Multicrustacea</taxon>
        <taxon>Malacostraca</taxon>
        <taxon>Eumalacostraca</taxon>
        <taxon>Eucarida</taxon>
        <taxon>Euphausiacea</taxon>
        <taxon>Euphausiidae</taxon>
        <taxon>Meganyctiphanes</taxon>
    </lineage>
</organism>
<name>A0AAV2QFZ6_MEGNR</name>
<feature type="non-terminal residue" evidence="2">
    <location>
        <position position="1"/>
    </location>
</feature>
<evidence type="ECO:0000313" key="3">
    <source>
        <dbReference type="Proteomes" id="UP001497623"/>
    </source>
</evidence>